<protein>
    <submittedName>
        <fullName evidence="1">Uncharacterized protein</fullName>
    </submittedName>
</protein>
<reference evidence="1" key="1">
    <citation type="submission" date="2020-12" db="EMBL/GenBank/DDBJ databases">
        <title>Metabolic potential, ecology and presence of endohyphal bacteria is reflected in genomic diversity of Mucoromycotina.</title>
        <authorList>
            <person name="Muszewska A."/>
            <person name="Okrasinska A."/>
            <person name="Steczkiewicz K."/>
            <person name="Drgas O."/>
            <person name="Orlowska M."/>
            <person name="Perlinska-Lenart U."/>
            <person name="Aleksandrzak-Piekarczyk T."/>
            <person name="Szatraj K."/>
            <person name="Zielenkiewicz U."/>
            <person name="Pilsyk S."/>
            <person name="Malc E."/>
            <person name="Mieczkowski P."/>
            <person name="Kruszewska J.S."/>
            <person name="Biernat P."/>
            <person name="Pawlowska J."/>
        </authorList>
    </citation>
    <scope>NUCLEOTIDE SEQUENCE</scope>
    <source>
        <strain evidence="1">WA0000017839</strain>
    </source>
</reference>
<proteinExistence type="predicted"/>
<keyword evidence="2" id="KW-1185">Reference proteome</keyword>
<dbReference type="Proteomes" id="UP000603453">
    <property type="component" value="Unassembled WGS sequence"/>
</dbReference>
<sequence>MIEKFSESLSRKSLPTGAANILQAKPEQKIKSNHFADFTYSNIPPSGVWVQQKINRLKQQNKFIIEGFVNNFIANITEHQQSLELKAESSSSNSFSSLNSDQTNAEILIDTEDSAEKDYRTVSRSLKRVIHIDFDYNSFLRHMEELQKECSLCSHGLSQATGLFTESVISGAIFPTNPELYFDYSCIGLTELTAHVGQKQIAILNQKLVEKLFQSADTATNVEKAITGMNPPSLDVRIFSLEYESELEDEEDLVVTSSSNFDDVKAVTLDYAQKDLTAKEVRALSAVFVLQFARKYTSNSFYFLCKTG</sequence>
<accession>A0A8H7V2Q8</accession>
<evidence type="ECO:0000313" key="1">
    <source>
        <dbReference type="EMBL" id="KAG2207981.1"/>
    </source>
</evidence>
<organism evidence="1 2">
    <name type="scientific">Mucor saturninus</name>
    <dbReference type="NCBI Taxonomy" id="64648"/>
    <lineage>
        <taxon>Eukaryota</taxon>
        <taxon>Fungi</taxon>
        <taxon>Fungi incertae sedis</taxon>
        <taxon>Mucoromycota</taxon>
        <taxon>Mucoromycotina</taxon>
        <taxon>Mucoromycetes</taxon>
        <taxon>Mucorales</taxon>
        <taxon>Mucorineae</taxon>
        <taxon>Mucoraceae</taxon>
        <taxon>Mucor</taxon>
    </lineage>
</organism>
<name>A0A8H7V2Q8_9FUNG</name>
<dbReference type="AlphaFoldDB" id="A0A8H7V2Q8"/>
<gene>
    <name evidence="1" type="ORF">INT47_010965</name>
</gene>
<evidence type="ECO:0000313" key="2">
    <source>
        <dbReference type="Proteomes" id="UP000603453"/>
    </source>
</evidence>
<comment type="caution">
    <text evidence="1">The sequence shown here is derived from an EMBL/GenBank/DDBJ whole genome shotgun (WGS) entry which is preliminary data.</text>
</comment>
<dbReference type="EMBL" id="JAEPRD010000022">
    <property type="protein sequence ID" value="KAG2207981.1"/>
    <property type="molecule type" value="Genomic_DNA"/>
</dbReference>